<name>A0A8H4CJG6_COLGL</name>
<dbReference type="GeneID" id="69012863"/>
<dbReference type="Proteomes" id="UP000613401">
    <property type="component" value="Unassembled WGS sequence"/>
</dbReference>
<dbReference type="RefSeq" id="XP_045264128.1">
    <property type="nucleotide sequence ID" value="XM_045405730.1"/>
</dbReference>
<evidence type="ECO:0000313" key="2">
    <source>
        <dbReference type="EMBL" id="KAF3804969.1"/>
    </source>
</evidence>
<proteinExistence type="predicted"/>
<accession>A0A8H4CJG6</accession>
<feature type="signal peptide" evidence="1">
    <location>
        <begin position="1"/>
        <end position="23"/>
    </location>
</feature>
<sequence>MFKSLRFAVASIYLWPTVGRSQGMPTCLIKDVRNRCINMFDSQKNGTGKNEALDPLVGFFLSRGSFKREWK</sequence>
<gene>
    <name evidence="2" type="ORF">GCG54_00005714</name>
</gene>
<keyword evidence="3" id="KW-1185">Reference proteome</keyword>
<comment type="caution">
    <text evidence="2">The sequence shown here is derived from an EMBL/GenBank/DDBJ whole genome shotgun (WGS) entry which is preliminary data.</text>
</comment>
<feature type="chain" id="PRO_5034134510" description="Secreted protein" evidence="1">
    <location>
        <begin position="24"/>
        <end position="71"/>
    </location>
</feature>
<keyword evidence="1" id="KW-0732">Signal</keyword>
<organism evidence="2 3">
    <name type="scientific">Colletotrichum gloeosporioides</name>
    <name type="common">Anthracnose fungus</name>
    <name type="synonym">Glomerella cingulata</name>
    <dbReference type="NCBI Taxonomy" id="474922"/>
    <lineage>
        <taxon>Eukaryota</taxon>
        <taxon>Fungi</taxon>
        <taxon>Dikarya</taxon>
        <taxon>Ascomycota</taxon>
        <taxon>Pezizomycotina</taxon>
        <taxon>Sordariomycetes</taxon>
        <taxon>Hypocreomycetidae</taxon>
        <taxon>Glomerellales</taxon>
        <taxon>Glomerellaceae</taxon>
        <taxon>Colletotrichum</taxon>
        <taxon>Colletotrichum gloeosporioides species complex</taxon>
    </lineage>
</organism>
<reference evidence="2" key="2">
    <citation type="submission" date="2020-03" db="EMBL/GenBank/DDBJ databases">
        <authorList>
            <person name="Fu F.-F."/>
            <person name="Chen J."/>
        </authorList>
    </citation>
    <scope>NUCLEOTIDE SEQUENCE</scope>
    <source>
        <strain evidence="2">Lc1</strain>
    </source>
</reference>
<dbReference type="EMBL" id="WVTB01000047">
    <property type="protein sequence ID" value="KAF3804969.1"/>
    <property type="molecule type" value="Genomic_DNA"/>
</dbReference>
<dbReference type="AlphaFoldDB" id="A0A8H4CJG6"/>
<evidence type="ECO:0000313" key="3">
    <source>
        <dbReference type="Proteomes" id="UP000613401"/>
    </source>
</evidence>
<reference evidence="2" key="1">
    <citation type="journal article" date="2020" name="Phytopathology">
        <title>Genome sequence and comparative analysis of Colletotrichum gloeosporioides isolated from Liriodendron leaves.</title>
        <authorList>
            <person name="Fu F.F."/>
            <person name="Hao Z."/>
            <person name="Wang P."/>
            <person name="Lu Y."/>
            <person name="Xue L.J."/>
            <person name="Wei G."/>
            <person name="Tian Y."/>
            <person name="Baishi H."/>
            <person name="Xu H."/>
            <person name="Shi J."/>
            <person name="Cheng T."/>
            <person name="Wang G."/>
            <person name="Yi Y."/>
            <person name="Chen J."/>
        </authorList>
    </citation>
    <scope>NUCLEOTIDE SEQUENCE</scope>
    <source>
        <strain evidence="2">Lc1</strain>
    </source>
</reference>
<evidence type="ECO:0000256" key="1">
    <source>
        <dbReference type="SAM" id="SignalP"/>
    </source>
</evidence>
<evidence type="ECO:0008006" key="4">
    <source>
        <dbReference type="Google" id="ProtNLM"/>
    </source>
</evidence>
<protein>
    <recommendedName>
        <fullName evidence="4">Secreted protein</fullName>
    </recommendedName>
</protein>